<feature type="domain" description="Isopenicillin N synthase-like Fe(2+) 2OG dioxygenase" evidence="2">
    <location>
        <begin position="186"/>
        <end position="273"/>
    </location>
</feature>
<dbReference type="SUPFAM" id="SSF51197">
    <property type="entry name" value="Clavaminate synthase-like"/>
    <property type="match status" value="1"/>
</dbReference>
<evidence type="ECO:0000313" key="4">
    <source>
        <dbReference type="Proteomes" id="UP000774617"/>
    </source>
</evidence>
<protein>
    <recommendedName>
        <fullName evidence="2">Isopenicillin N synthase-like Fe(2+) 2OG dioxygenase domain-containing protein</fullName>
    </recommendedName>
</protein>
<dbReference type="PANTHER" id="PTHR47990">
    <property type="entry name" value="2-OXOGLUTARATE (2OG) AND FE(II)-DEPENDENT OXYGENASE SUPERFAMILY PROTEIN-RELATED"/>
    <property type="match status" value="1"/>
</dbReference>
<dbReference type="EMBL" id="JAGTJR010000003">
    <property type="protein sequence ID" value="KAH7062630.1"/>
    <property type="molecule type" value="Genomic_DNA"/>
</dbReference>
<dbReference type="Proteomes" id="UP000774617">
    <property type="component" value="Unassembled WGS sequence"/>
</dbReference>
<evidence type="ECO:0000259" key="2">
    <source>
        <dbReference type="Pfam" id="PF03171"/>
    </source>
</evidence>
<comment type="caution">
    <text evidence="3">The sequence shown here is derived from an EMBL/GenBank/DDBJ whole genome shotgun (WGS) entry which is preliminary data.</text>
</comment>
<accession>A0ABQ8GRS9</accession>
<proteinExistence type="inferred from homology"/>
<name>A0ABQ8GRS9_9PEZI</name>
<dbReference type="InterPro" id="IPR044861">
    <property type="entry name" value="IPNS-like_FE2OG_OXY"/>
</dbReference>
<comment type="similarity">
    <text evidence="1">Belongs to the iron/ascorbate-dependent oxidoreductase family.</text>
</comment>
<organism evidence="3 4">
    <name type="scientific">Macrophomina phaseolina</name>
    <dbReference type="NCBI Taxonomy" id="35725"/>
    <lineage>
        <taxon>Eukaryota</taxon>
        <taxon>Fungi</taxon>
        <taxon>Dikarya</taxon>
        <taxon>Ascomycota</taxon>
        <taxon>Pezizomycotina</taxon>
        <taxon>Dothideomycetes</taxon>
        <taxon>Dothideomycetes incertae sedis</taxon>
        <taxon>Botryosphaeriales</taxon>
        <taxon>Botryosphaeriaceae</taxon>
        <taxon>Macrophomina</taxon>
    </lineage>
</organism>
<evidence type="ECO:0000313" key="3">
    <source>
        <dbReference type="EMBL" id="KAH7062630.1"/>
    </source>
</evidence>
<evidence type="ECO:0000256" key="1">
    <source>
        <dbReference type="ARBA" id="ARBA00008056"/>
    </source>
</evidence>
<dbReference type="InterPro" id="IPR050231">
    <property type="entry name" value="Iron_ascorbate_oxido_reductase"/>
</dbReference>
<dbReference type="Pfam" id="PF03171">
    <property type="entry name" value="2OG-FeII_Oxy"/>
    <property type="match status" value="1"/>
</dbReference>
<sequence length="291" mass="33242">MSATETLNITFAPLETIDLARLERRDATEVDKLLRAASKAGAFFLDFRNVPNEAAKHLPEDVPKLIDISDEYFAQPLAEKMKDFREGQLPDRDRGFKEESDCEETFEISYDELVGNTFTYPPVLAKEKHRFDRFLPLIQSAGLTMLARLSDALQLPENQRFERWHKQDRTSESGLKVIYEPTFERVADWFDNTHTDSGTFTILFYDQVGLDVFDPETKTWAYAAVPPPDCAFVNLANAVQSLSGGRLHSPLHRVSQPADGFKKRYYLSYFLRPEHGVKEALLAGKDVSDWP</sequence>
<gene>
    <name evidence="3" type="ORF">B0J12DRAFT_764008</name>
</gene>
<dbReference type="InterPro" id="IPR027443">
    <property type="entry name" value="IPNS-like_sf"/>
</dbReference>
<keyword evidence="4" id="KW-1185">Reference proteome</keyword>
<reference evidence="3 4" key="1">
    <citation type="journal article" date="2021" name="Nat. Commun.">
        <title>Genetic determinants of endophytism in the Arabidopsis root mycobiome.</title>
        <authorList>
            <person name="Mesny F."/>
            <person name="Miyauchi S."/>
            <person name="Thiergart T."/>
            <person name="Pickel B."/>
            <person name="Atanasova L."/>
            <person name="Karlsson M."/>
            <person name="Huettel B."/>
            <person name="Barry K.W."/>
            <person name="Haridas S."/>
            <person name="Chen C."/>
            <person name="Bauer D."/>
            <person name="Andreopoulos W."/>
            <person name="Pangilinan J."/>
            <person name="LaButti K."/>
            <person name="Riley R."/>
            <person name="Lipzen A."/>
            <person name="Clum A."/>
            <person name="Drula E."/>
            <person name="Henrissat B."/>
            <person name="Kohler A."/>
            <person name="Grigoriev I.V."/>
            <person name="Martin F.M."/>
            <person name="Hacquard S."/>
        </authorList>
    </citation>
    <scope>NUCLEOTIDE SEQUENCE [LARGE SCALE GENOMIC DNA]</scope>
    <source>
        <strain evidence="3 4">MPI-SDFR-AT-0080</strain>
    </source>
</reference>
<dbReference type="Gene3D" id="2.60.120.330">
    <property type="entry name" value="B-lactam Antibiotic, Isopenicillin N Synthase, Chain"/>
    <property type="match status" value="1"/>
</dbReference>